<keyword evidence="2" id="KW-0539">Nucleus</keyword>
<comment type="subcellular location">
    <subcellularLocation>
        <location evidence="1">Nucleus</location>
    </subcellularLocation>
</comment>
<dbReference type="PANTHER" id="PTHR10252:SF5">
    <property type="entry name" value="DR1-ASSOCIATED COREPRESSOR"/>
    <property type="match status" value="1"/>
</dbReference>
<accession>A0A9Q3HSY4</accession>
<dbReference type="GO" id="GO:0046982">
    <property type="term" value="F:protein heterodimerization activity"/>
    <property type="evidence" value="ECO:0007669"/>
    <property type="project" value="InterPro"/>
</dbReference>
<dbReference type="InterPro" id="IPR009072">
    <property type="entry name" value="Histone-fold"/>
</dbReference>
<gene>
    <name evidence="5" type="ORF">O181_052755</name>
</gene>
<dbReference type="SUPFAM" id="SSF47113">
    <property type="entry name" value="Histone-fold"/>
    <property type="match status" value="1"/>
</dbReference>
<reference evidence="5" key="1">
    <citation type="submission" date="2021-03" db="EMBL/GenBank/DDBJ databases">
        <title>Draft genome sequence of rust myrtle Austropuccinia psidii MF-1, a brazilian biotype.</title>
        <authorList>
            <person name="Quecine M.C."/>
            <person name="Pachon D.M.R."/>
            <person name="Bonatelli M.L."/>
            <person name="Correr F.H."/>
            <person name="Franceschini L.M."/>
            <person name="Leite T.F."/>
            <person name="Margarido G.R.A."/>
            <person name="Almeida C.A."/>
            <person name="Ferrarezi J.A."/>
            <person name="Labate C.A."/>
        </authorList>
    </citation>
    <scope>NUCLEOTIDE SEQUENCE</scope>
    <source>
        <strain evidence="5">MF-1</strain>
    </source>
</reference>
<dbReference type="Pfam" id="PF00808">
    <property type="entry name" value="CBFD_NFYB_HMF"/>
    <property type="match status" value="1"/>
</dbReference>
<feature type="domain" description="Transcription factor CBF/NF-Y/archaeal histone" evidence="4">
    <location>
        <begin position="8"/>
        <end position="72"/>
    </location>
</feature>
<dbReference type="Proteomes" id="UP000765509">
    <property type="component" value="Unassembled WGS sequence"/>
</dbReference>
<dbReference type="InterPro" id="IPR003958">
    <property type="entry name" value="CBFA_NFYB_domain"/>
</dbReference>
<feature type="compositionally biased region" description="Basic and acidic residues" evidence="3">
    <location>
        <begin position="156"/>
        <end position="171"/>
    </location>
</feature>
<evidence type="ECO:0000259" key="4">
    <source>
        <dbReference type="Pfam" id="PF00808"/>
    </source>
</evidence>
<dbReference type="Gene3D" id="1.10.20.10">
    <property type="entry name" value="Histone, subunit A"/>
    <property type="match status" value="1"/>
</dbReference>
<evidence type="ECO:0000256" key="1">
    <source>
        <dbReference type="ARBA" id="ARBA00004123"/>
    </source>
</evidence>
<evidence type="ECO:0000256" key="2">
    <source>
        <dbReference type="ARBA" id="ARBA00023242"/>
    </source>
</evidence>
<dbReference type="InterPro" id="IPR050568">
    <property type="entry name" value="Transcr_DNA_Rep_Reg"/>
</dbReference>
<evidence type="ECO:0000313" key="6">
    <source>
        <dbReference type="Proteomes" id="UP000765509"/>
    </source>
</evidence>
<dbReference type="GO" id="GO:0001046">
    <property type="term" value="F:core promoter sequence-specific DNA binding"/>
    <property type="evidence" value="ECO:0007669"/>
    <property type="project" value="TreeGrafter"/>
</dbReference>
<dbReference type="CDD" id="cd22906">
    <property type="entry name" value="HFD_DRAP1"/>
    <property type="match status" value="1"/>
</dbReference>
<dbReference type="GO" id="GO:0017054">
    <property type="term" value="C:negative cofactor 2 complex"/>
    <property type="evidence" value="ECO:0007669"/>
    <property type="project" value="TreeGrafter"/>
</dbReference>
<dbReference type="AlphaFoldDB" id="A0A9Q3HSY4"/>
<dbReference type="EMBL" id="AVOT02023138">
    <property type="protein sequence ID" value="MBW0513040.1"/>
    <property type="molecule type" value="Genomic_DNA"/>
</dbReference>
<comment type="caution">
    <text evidence="5">The sequence shown here is derived from an EMBL/GenBank/DDBJ whole genome shotgun (WGS) entry which is preliminary data.</text>
</comment>
<dbReference type="PANTHER" id="PTHR10252">
    <property type="entry name" value="HISTONE-LIKE TRANSCRIPTION FACTOR CCAAT-RELATED"/>
    <property type="match status" value="1"/>
</dbReference>
<evidence type="ECO:0000256" key="3">
    <source>
        <dbReference type="SAM" id="MobiDB-lite"/>
    </source>
</evidence>
<evidence type="ECO:0000313" key="5">
    <source>
        <dbReference type="EMBL" id="MBW0513040.1"/>
    </source>
</evidence>
<feature type="region of interest" description="Disordered" evidence="3">
    <location>
        <begin position="89"/>
        <end position="177"/>
    </location>
</feature>
<protein>
    <recommendedName>
        <fullName evidence="4">Transcription factor CBF/NF-Y/archaeal histone domain-containing protein</fullName>
    </recommendedName>
</protein>
<name>A0A9Q3HSY4_9BASI</name>
<dbReference type="OrthoDB" id="653904at2759"/>
<keyword evidence="6" id="KW-1185">Reference proteome</keyword>
<dbReference type="GO" id="GO:0016251">
    <property type="term" value="F:RNA polymerase II general transcription initiation factor activity"/>
    <property type="evidence" value="ECO:0007669"/>
    <property type="project" value="TreeGrafter"/>
</dbReference>
<proteinExistence type="predicted"/>
<sequence length="177" mass="19974">MKKKGNTARFPVARIKKIMQADEDVGKVAQATPILVSKAVEMFMQELVFACVRQAQARGSRKIQAYHVKHAVDVIEAFDFLKDIVAKIPDPIQGAGSDEPEAYGSERKKRVNGKHKEDDEENEDDEDDEMVTQDEQSESKKLQLSESRAATGVLEPRLEASEAIVERREYENSYYGQ</sequence>
<organism evidence="5 6">
    <name type="scientific">Austropuccinia psidii MF-1</name>
    <dbReference type="NCBI Taxonomy" id="1389203"/>
    <lineage>
        <taxon>Eukaryota</taxon>
        <taxon>Fungi</taxon>
        <taxon>Dikarya</taxon>
        <taxon>Basidiomycota</taxon>
        <taxon>Pucciniomycotina</taxon>
        <taxon>Pucciniomycetes</taxon>
        <taxon>Pucciniales</taxon>
        <taxon>Sphaerophragmiaceae</taxon>
        <taxon>Austropuccinia</taxon>
    </lineage>
</organism>
<feature type="compositionally biased region" description="Acidic residues" evidence="3">
    <location>
        <begin position="118"/>
        <end position="136"/>
    </location>
</feature>